<feature type="region of interest" description="Disordered" evidence="1">
    <location>
        <begin position="408"/>
        <end position="429"/>
    </location>
</feature>
<gene>
    <name evidence="2" type="ORF">CI238_06177</name>
</gene>
<feature type="compositionally biased region" description="Polar residues" evidence="1">
    <location>
        <begin position="211"/>
        <end position="224"/>
    </location>
</feature>
<name>A0A162NIH0_COLIC</name>
<comment type="caution">
    <text evidence="2">The sequence shown here is derived from an EMBL/GenBank/DDBJ whole genome shotgun (WGS) entry which is preliminary data.</text>
</comment>
<evidence type="ECO:0000256" key="1">
    <source>
        <dbReference type="SAM" id="MobiDB-lite"/>
    </source>
</evidence>
<organism evidence="2 3">
    <name type="scientific">Colletotrichum incanum</name>
    <name type="common">Soybean anthracnose fungus</name>
    <dbReference type="NCBI Taxonomy" id="1573173"/>
    <lineage>
        <taxon>Eukaryota</taxon>
        <taxon>Fungi</taxon>
        <taxon>Dikarya</taxon>
        <taxon>Ascomycota</taxon>
        <taxon>Pezizomycotina</taxon>
        <taxon>Sordariomycetes</taxon>
        <taxon>Hypocreomycetidae</taxon>
        <taxon>Glomerellales</taxon>
        <taxon>Glomerellaceae</taxon>
        <taxon>Colletotrichum</taxon>
        <taxon>Colletotrichum spaethianum species complex</taxon>
    </lineage>
</organism>
<feature type="region of interest" description="Disordered" evidence="1">
    <location>
        <begin position="142"/>
        <end position="271"/>
    </location>
</feature>
<evidence type="ECO:0000313" key="2">
    <source>
        <dbReference type="EMBL" id="KZL85968.1"/>
    </source>
</evidence>
<feature type="region of interest" description="Disordered" evidence="1">
    <location>
        <begin position="326"/>
        <end position="369"/>
    </location>
</feature>
<reference evidence="2 3" key="1">
    <citation type="submission" date="2015-06" db="EMBL/GenBank/DDBJ databases">
        <title>Survival trade-offs in plant roots during colonization by closely related pathogenic and mutualistic fungi.</title>
        <authorList>
            <person name="Hacquard S."/>
            <person name="Kracher B."/>
            <person name="Hiruma K."/>
            <person name="Weinman A."/>
            <person name="Muench P."/>
            <person name="Garrido Oter R."/>
            <person name="Ver Loren van Themaat E."/>
            <person name="Dallerey J.-F."/>
            <person name="Damm U."/>
            <person name="Henrissat B."/>
            <person name="Lespinet O."/>
            <person name="Thon M."/>
            <person name="Kemen E."/>
            <person name="McHardy A.C."/>
            <person name="Schulze-Lefert P."/>
            <person name="O'Connell R.J."/>
        </authorList>
    </citation>
    <scope>NUCLEOTIDE SEQUENCE [LARGE SCALE GENOMIC DNA]</scope>
    <source>
        <strain evidence="2 3">MAFF 238704</strain>
    </source>
</reference>
<feature type="compositionally biased region" description="Polar residues" evidence="1">
    <location>
        <begin position="174"/>
        <end position="204"/>
    </location>
</feature>
<dbReference type="EMBL" id="LFIW01000552">
    <property type="protein sequence ID" value="KZL85968.1"/>
    <property type="molecule type" value="Genomic_DNA"/>
</dbReference>
<sequence length="614" mass="68227">MAVDVEELIILPFHEVVERGKEAITNAEEAQNEDPELAKQMMKFATIITKEGERALKRLQPLWDNQVEKHGDMFKEIIADNDDIAEKRRVLEEILYDFEDFIELDTFDSSKFIEVQAATRSFALDVLDSIKRMKIEIKTPTTPVHAFPPLPPLPPLPTQSPKLSCQPGPAPPSRNGSQSTFNLSLFPTVTRQPQRTGTRSSHGSSDGVIQRRTSSVARSAGSDSRSSHRYLFSNQDTAMTANMAIGRERDERRPSSPDVLGEETDKLKLIKSEEPLHPWTSDWIEEQTPAPRPRRLVRGSIPENSAVANPILSDSTTVARFNRLGLENNNSTPQSSVFDTTSPSTTNRTSVYSDSPTQSSGGPSPKIPIREIRTSSLAAIRFEPAVATSFPPPCQFSDGLMLANEQAASETSTQHLRPTSNHTKEEDCSIGPKSSFHHFKGFCEGALSFRRGGYWNGLKQTMAYGDATVFQSADQLLKHLARHPQPLPEVPGVTVLYGQIKKDHDQIEDYDIYFPSPPARSPFQETDNFSQYPVATALKSHVQRWGESLAGPDGSSDVLKFFVGAKIVGVEFPEKWGGKWCIGWHDGVRGPFPAKGRHIIDHEAATDQWSNETI</sequence>
<feature type="compositionally biased region" description="Polar residues" evidence="1">
    <location>
        <begin position="327"/>
        <end position="362"/>
    </location>
</feature>
<feature type="compositionally biased region" description="Pro residues" evidence="1">
    <location>
        <begin position="146"/>
        <end position="158"/>
    </location>
</feature>
<keyword evidence="3" id="KW-1185">Reference proteome</keyword>
<proteinExistence type="predicted"/>
<accession>A0A162NIH0</accession>
<feature type="compositionally biased region" description="Basic and acidic residues" evidence="1">
    <location>
        <begin position="246"/>
        <end position="255"/>
    </location>
</feature>
<evidence type="ECO:0000313" key="3">
    <source>
        <dbReference type="Proteomes" id="UP000076584"/>
    </source>
</evidence>
<dbReference type="AlphaFoldDB" id="A0A162NIH0"/>
<protein>
    <submittedName>
        <fullName evidence="2">Sh3 domain-containing protein</fullName>
    </submittedName>
</protein>
<dbReference type="Proteomes" id="UP000076584">
    <property type="component" value="Unassembled WGS sequence"/>
</dbReference>
<feature type="compositionally biased region" description="Polar residues" evidence="1">
    <location>
        <begin position="408"/>
        <end position="421"/>
    </location>
</feature>